<gene>
    <name evidence="5" type="ORF">MN202_08150</name>
</gene>
<feature type="domain" description="HTH cro/C1-type" evidence="4">
    <location>
        <begin position="13"/>
        <end position="67"/>
    </location>
</feature>
<accession>A0ABU8C5J4</accession>
<dbReference type="InterPro" id="IPR050807">
    <property type="entry name" value="TransReg_Diox_bact_type"/>
</dbReference>
<dbReference type="CDD" id="cd00093">
    <property type="entry name" value="HTH_XRE"/>
    <property type="match status" value="1"/>
</dbReference>
<evidence type="ECO:0000259" key="4">
    <source>
        <dbReference type="PROSITE" id="PS50943"/>
    </source>
</evidence>
<dbReference type="InterPro" id="IPR001387">
    <property type="entry name" value="Cro/C1-type_HTH"/>
</dbReference>
<keyword evidence="2" id="KW-0238">DNA-binding</keyword>
<comment type="caution">
    <text evidence="5">The sequence shown here is derived from an EMBL/GenBank/DDBJ whole genome shotgun (WGS) entry which is preliminary data.</text>
</comment>
<organism evidence="5 6">
    <name type="scientific">Rheinheimera muenzenbergensis</name>
    <dbReference type="NCBI Taxonomy" id="1193628"/>
    <lineage>
        <taxon>Bacteria</taxon>
        <taxon>Pseudomonadati</taxon>
        <taxon>Pseudomonadota</taxon>
        <taxon>Gammaproteobacteria</taxon>
        <taxon>Chromatiales</taxon>
        <taxon>Chromatiaceae</taxon>
        <taxon>Rheinheimera</taxon>
    </lineage>
</organism>
<dbReference type="Proteomes" id="UP001375382">
    <property type="component" value="Unassembled WGS sequence"/>
</dbReference>
<evidence type="ECO:0000313" key="6">
    <source>
        <dbReference type="Proteomes" id="UP001375382"/>
    </source>
</evidence>
<protein>
    <submittedName>
        <fullName evidence="5">Helix-turn-helix domain-containing protein</fullName>
    </submittedName>
</protein>
<keyword evidence="6" id="KW-1185">Reference proteome</keyword>
<dbReference type="RefSeq" id="WP_335735606.1">
    <property type="nucleotide sequence ID" value="NZ_JALAAR010000005.1"/>
</dbReference>
<dbReference type="SMART" id="SM00530">
    <property type="entry name" value="HTH_XRE"/>
    <property type="match status" value="1"/>
</dbReference>
<keyword evidence="1" id="KW-0805">Transcription regulation</keyword>
<evidence type="ECO:0000256" key="3">
    <source>
        <dbReference type="ARBA" id="ARBA00023163"/>
    </source>
</evidence>
<dbReference type="PANTHER" id="PTHR46797">
    <property type="entry name" value="HTH-TYPE TRANSCRIPTIONAL REGULATOR"/>
    <property type="match status" value="1"/>
</dbReference>
<dbReference type="PANTHER" id="PTHR46797:SF23">
    <property type="entry name" value="HTH-TYPE TRANSCRIPTIONAL REGULATOR SUTR"/>
    <property type="match status" value="1"/>
</dbReference>
<proteinExistence type="predicted"/>
<evidence type="ECO:0000313" key="5">
    <source>
        <dbReference type="EMBL" id="MEH8017200.1"/>
    </source>
</evidence>
<evidence type="ECO:0000256" key="2">
    <source>
        <dbReference type="ARBA" id="ARBA00023125"/>
    </source>
</evidence>
<dbReference type="SUPFAM" id="SSF47413">
    <property type="entry name" value="lambda repressor-like DNA-binding domains"/>
    <property type="match status" value="1"/>
</dbReference>
<dbReference type="EMBL" id="JALAAR010000005">
    <property type="protein sequence ID" value="MEH8017200.1"/>
    <property type="molecule type" value="Genomic_DNA"/>
</dbReference>
<dbReference type="PROSITE" id="PS50943">
    <property type="entry name" value="HTH_CROC1"/>
    <property type="match status" value="1"/>
</dbReference>
<evidence type="ECO:0000256" key="1">
    <source>
        <dbReference type="ARBA" id="ARBA00023015"/>
    </source>
</evidence>
<keyword evidence="3" id="KW-0804">Transcription</keyword>
<dbReference type="Gene3D" id="1.10.260.40">
    <property type="entry name" value="lambda repressor-like DNA-binding domains"/>
    <property type="match status" value="1"/>
</dbReference>
<dbReference type="InterPro" id="IPR010982">
    <property type="entry name" value="Lambda_DNA-bd_dom_sf"/>
</dbReference>
<sequence>MRQDAQQLFGLRVKQLRLSKDISQEELGALSNLDRTYISGIERGKRNVSLKNILQIASALGVPALELFNIPEFKG</sequence>
<dbReference type="Pfam" id="PF01381">
    <property type="entry name" value="HTH_3"/>
    <property type="match status" value="1"/>
</dbReference>
<reference evidence="5 6" key="1">
    <citation type="journal article" date="2023" name="Ecotoxicol. Environ. Saf.">
        <title>Mercury remediation potential of mercury-resistant strain Rheinheimera metallidurans sp. nov. isolated from a municipal waste dumping site.</title>
        <authorList>
            <person name="Yadav V."/>
            <person name="Manjhi A."/>
            <person name="Vadakedath N."/>
        </authorList>
    </citation>
    <scope>NUCLEOTIDE SEQUENCE [LARGE SCALE GENOMIC DNA]</scope>
    <source>
        <strain evidence="5 6">E-49</strain>
    </source>
</reference>
<name>A0ABU8C5J4_9GAMM</name>